<dbReference type="GO" id="GO:0005230">
    <property type="term" value="F:extracellular ligand-gated monoatomic ion channel activity"/>
    <property type="evidence" value="ECO:0007669"/>
    <property type="project" value="InterPro"/>
</dbReference>
<dbReference type="InterPro" id="IPR006202">
    <property type="entry name" value="Neur_chan_lig-bd"/>
</dbReference>
<feature type="chain" id="PRO_5042672984" evidence="5">
    <location>
        <begin position="24"/>
        <end position="409"/>
    </location>
</feature>
<feature type="transmembrane region" description="Helical" evidence="5">
    <location>
        <begin position="386"/>
        <end position="404"/>
    </location>
</feature>
<dbReference type="CDD" id="cd19051">
    <property type="entry name" value="LGIC_TM_cation"/>
    <property type="match status" value="1"/>
</dbReference>
<proteinExistence type="inferred from homology"/>
<name>A0AAN9GPD8_9CAEN</name>
<dbReference type="PROSITE" id="PS00236">
    <property type="entry name" value="NEUROTR_ION_CHANNEL"/>
    <property type="match status" value="1"/>
</dbReference>
<keyword evidence="2 5" id="KW-0812">Transmembrane</keyword>
<keyword evidence="4 5" id="KW-0472">Membrane</keyword>
<dbReference type="InterPro" id="IPR038050">
    <property type="entry name" value="Neuro_actylchol_rec"/>
</dbReference>
<dbReference type="GO" id="GO:0004888">
    <property type="term" value="F:transmembrane signaling receptor activity"/>
    <property type="evidence" value="ECO:0007669"/>
    <property type="project" value="InterPro"/>
</dbReference>
<dbReference type="InterPro" id="IPR006201">
    <property type="entry name" value="Neur_channel"/>
</dbReference>
<evidence type="ECO:0000256" key="2">
    <source>
        <dbReference type="ARBA" id="ARBA00022692"/>
    </source>
</evidence>
<feature type="transmembrane region" description="Helical" evidence="5">
    <location>
        <begin position="297"/>
        <end position="320"/>
    </location>
</feature>
<evidence type="ECO:0000256" key="6">
    <source>
        <dbReference type="SAM" id="MobiDB-lite"/>
    </source>
</evidence>
<dbReference type="SUPFAM" id="SSF63712">
    <property type="entry name" value="Nicotinic receptor ligand binding domain-like"/>
    <property type="match status" value="1"/>
</dbReference>
<evidence type="ECO:0000256" key="4">
    <source>
        <dbReference type="ARBA" id="ARBA00023136"/>
    </source>
</evidence>
<feature type="transmembrane region" description="Helical" evidence="5">
    <location>
        <begin position="236"/>
        <end position="260"/>
    </location>
</feature>
<dbReference type="SUPFAM" id="SSF90112">
    <property type="entry name" value="Neurotransmitter-gated ion-channel transmembrane pore"/>
    <property type="match status" value="1"/>
</dbReference>
<dbReference type="AlphaFoldDB" id="A0AAN9GPD8"/>
<keyword evidence="5" id="KW-0732">Signal</keyword>
<dbReference type="Pfam" id="PF02931">
    <property type="entry name" value="Neur_chan_LBD"/>
    <property type="match status" value="1"/>
</dbReference>
<dbReference type="CDD" id="cd18989">
    <property type="entry name" value="LGIC_ECD_cation"/>
    <property type="match status" value="1"/>
</dbReference>
<dbReference type="Proteomes" id="UP001374579">
    <property type="component" value="Unassembled WGS sequence"/>
</dbReference>
<sequence length="409" mass="45429">MTSSIETVLITFSLTMLLADVIATSQYYSLMEDLRSREVVKGKVPPGEGITLLTIDINFVPLDLLEIDDAKQVVSVSSALILSWTDPRLAWDASPTGPYSNLQSVAVNSDEIWTPIVLIMNGASNDRMVDMGPRATLLFNGTVSLAASPLIRFTCSMDLEVYPFDVQDCRVFVVPLSFIPTRCRHDGNSVVSRETFMGNFSVSGEWKIESVLAVNQETSLPAGSLEYRLRLKRKTAFYVISFIVPIVLTSYMNTLVFVIPAESGERVSYLVSIFVSNAVFVSFCADQMPQGLDSVPLVMYLQLGTMVQSAVYVLLVSYFLRRFYRRKHNDVIDGVTDDVAILPHVTNDASASKKRRSKNAVHPLSEDFGSSKSVDAGQRRKERVDVLSFLIALVLNTVFVVWVLCKMVN</sequence>
<dbReference type="InterPro" id="IPR006029">
    <property type="entry name" value="Neurotrans-gated_channel_TM"/>
</dbReference>
<keyword evidence="10" id="KW-1185">Reference proteome</keyword>
<dbReference type="PANTHER" id="PTHR18945">
    <property type="entry name" value="NEUROTRANSMITTER GATED ION CHANNEL"/>
    <property type="match status" value="1"/>
</dbReference>
<keyword evidence="5" id="KW-0406">Ion transport</keyword>
<dbReference type="InterPro" id="IPR018000">
    <property type="entry name" value="Neurotransmitter_ion_chnl_CS"/>
</dbReference>
<feature type="transmembrane region" description="Helical" evidence="5">
    <location>
        <begin position="267"/>
        <end position="285"/>
    </location>
</feature>
<organism evidence="9 10">
    <name type="scientific">Littorina saxatilis</name>
    <dbReference type="NCBI Taxonomy" id="31220"/>
    <lineage>
        <taxon>Eukaryota</taxon>
        <taxon>Metazoa</taxon>
        <taxon>Spiralia</taxon>
        <taxon>Lophotrochozoa</taxon>
        <taxon>Mollusca</taxon>
        <taxon>Gastropoda</taxon>
        <taxon>Caenogastropoda</taxon>
        <taxon>Littorinimorpha</taxon>
        <taxon>Littorinoidea</taxon>
        <taxon>Littorinidae</taxon>
        <taxon>Littorina</taxon>
    </lineage>
</organism>
<evidence type="ECO:0000313" key="9">
    <source>
        <dbReference type="EMBL" id="KAK7115849.1"/>
    </source>
</evidence>
<evidence type="ECO:0000256" key="5">
    <source>
        <dbReference type="RuleBase" id="RU000687"/>
    </source>
</evidence>
<dbReference type="Gene3D" id="2.70.170.10">
    <property type="entry name" value="Neurotransmitter-gated ion-channel ligand-binding domain"/>
    <property type="match status" value="1"/>
</dbReference>
<evidence type="ECO:0000313" key="10">
    <source>
        <dbReference type="Proteomes" id="UP001374579"/>
    </source>
</evidence>
<evidence type="ECO:0000259" key="7">
    <source>
        <dbReference type="Pfam" id="PF02931"/>
    </source>
</evidence>
<dbReference type="PRINTS" id="PR00252">
    <property type="entry name" value="NRIONCHANNEL"/>
</dbReference>
<comment type="caution">
    <text evidence="9">The sequence shown here is derived from an EMBL/GenBank/DDBJ whole genome shotgun (WGS) entry which is preliminary data.</text>
</comment>
<feature type="domain" description="Neurotransmitter-gated ion-channel ligand-binding" evidence="7">
    <location>
        <begin position="43"/>
        <end position="235"/>
    </location>
</feature>
<comment type="similarity">
    <text evidence="5">Belongs to the ligand-gated ion channel (TC 1.A.9) family.</text>
</comment>
<keyword evidence="5" id="KW-0407">Ion channel</keyword>
<dbReference type="GO" id="GO:0016020">
    <property type="term" value="C:membrane"/>
    <property type="evidence" value="ECO:0007669"/>
    <property type="project" value="UniProtKB-SubCell"/>
</dbReference>
<evidence type="ECO:0000256" key="1">
    <source>
        <dbReference type="ARBA" id="ARBA00004141"/>
    </source>
</evidence>
<evidence type="ECO:0000256" key="3">
    <source>
        <dbReference type="ARBA" id="ARBA00022989"/>
    </source>
</evidence>
<feature type="domain" description="Neurotransmitter-gated ion-channel transmembrane" evidence="8">
    <location>
        <begin position="243"/>
        <end position="323"/>
    </location>
</feature>
<keyword evidence="3 5" id="KW-1133">Transmembrane helix</keyword>
<feature type="region of interest" description="Disordered" evidence="6">
    <location>
        <begin position="351"/>
        <end position="372"/>
    </location>
</feature>
<protein>
    <submittedName>
        <fullName evidence="9">Uncharacterized protein</fullName>
    </submittedName>
</protein>
<gene>
    <name evidence="9" type="ORF">V1264_001651</name>
</gene>
<comment type="subcellular location">
    <subcellularLocation>
        <location evidence="1">Membrane</location>
        <topology evidence="1">Multi-pass membrane protein</topology>
    </subcellularLocation>
</comment>
<feature type="signal peptide" evidence="5">
    <location>
        <begin position="1"/>
        <end position="23"/>
    </location>
</feature>
<evidence type="ECO:0000259" key="8">
    <source>
        <dbReference type="Pfam" id="PF02932"/>
    </source>
</evidence>
<dbReference type="Pfam" id="PF02932">
    <property type="entry name" value="Neur_chan_memb"/>
    <property type="match status" value="1"/>
</dbReference>
<dbReference type="Gene3D" id="1.20.58.390">
    <property type="entry name" value="Neurotransmitter-gated ion-channel transmembrane domain"/>
    <property type="match status" value="1"/>
</dbReference>
<reference evidence="9 10" key="1">
    <citation type="submission" date="2024-02" db="EMBL/GenBank/DDBJ databases">
        <title>Chromosome-scale genome assembly of the rough periwinkle Littorina saxatilis.</title>
        <authorList>
            <person name="De Jode A."/>
            <person name="Faria R."/>
            <person name="Formenti G."/>
            <person name="Sims Y."/>
            <person name="Smith T.P."/>
            <person name="Tracey A."/>
            <person name="Wood J.M.D."/>
            <person name="Zagrodzka Z.B."/>
            <person name="Johannesson K."/>
            <person name="Butlin R.K."/>
            <person name="Leder E.H."/>
        </authorList>
    </citation>
    <scope>NUCLEOTIDE SEQUENCE [LARGE SCALE GENOMIC DNA]</scope>
    <source>
        <strain evidence="9">Snail1</strain>
        <tissue evidence="9">Muscle</tissue>
    </source>
</reference>
<dbReference type="InterPro" id="IPR036734">
    <property type="entry name" value="Neur_chan_lig-bd_sf"/>
</dbReference>
<dbReference type="EMBL" id="JBAMIC010000001">
    <property type="protein sequence ID" value="KAK7115849.1"/>
    <property type="molecule type" value="Genomic_DNA"/>
</dbReference>
<keyword evidence="5" id="KW-0813">Transport</keyword>
<accession>A0AAN9GPD8</accession>
<dbReference type="InterPro" id="IPR036719">
    <property type="entry name" value="Neuro-gated_channel_TM_sf"/>
</dbReference>